<dbReference type="PANTHER" id="PTHR34106:SF5">
    <property type="entry name" value="GLYCOSIDASE"/>
    <property type="match status" value="1"/>
</dbReference>
<proteinExistence type="inferred from homology"/>
<dbReference type="SUPFAM" id="SSF75005">
    <property type="entry name" value="Arabinanase/levansucrase/invertase"/>
    <property type="match status" value="1"/>
</dbReference>
<evidence type="ECO:0000256" key="1">
    <source>
        <dbReference type="ARBA" id="ARBA00022676"/>
    </source>
</evidence>
<dbReference type="PIRSF" id="PIRSF016202">
    <property type="entry name" value="PH1107"/>
    <property type="match status" value="1"/>
</dbReference>
<dbReference type="PANTHER" id="PTHR34106">
    <property type="entry name" value="GLYCOSIDASE"/>
    <property type="match status" value="1"/>
</dbReference>
<evidence type="ECO:0000256" key="2">
    <source>
        <dbReference type="ARBA" id="ARBA00022679"/>
    </source>
</evidence>
<dbReference type="GO" id="GO:0016757">
    <property type="term" value="F:glycosyltransferase activity"/>
    <property type="evidence" value="ECO:0007669"/>
    <property type="project" value="UniProtKB-KW"/>
</dbReference>
<comment type="caution">
    <text evidence="4">The sequence shown here is derived from an EMBL/GenBank/DDBJ whole genome shotgun (WGS) entry which is preliminary data.</text>
</comment>
<evidence type="ECO:0000313" key="5">
    <source>
        <dbReference type="Proteomes" id="UP000317010"/>
    </source>
</evidence>
<dbReference type="EMBL" id="VLLI01000013">
    <property type="protein sequence ID" value="TWI96240.1"/>
    <property type="molecule type" value="Genomic_DNA"/>
</dbReference>
<dbReference type="Gene3D" id="2.115.10.20">
    <property type="entry name" value="Glycosyl hydrolase domain, family 43"/>
    <property type="match status" value="1"/>
</dbReference>
<evidence type="ECO:0000313" key="4">
    <source>
        <dbReference type="EMBL" id="TWI96240.1"/>
    </source>
</evidence>
<accession>A0A562TTX5</accession>
<keyword evidence="5" id="KW-1185">Reference proteome</keyword>
<protein>
    <submittedName>
        <fullName evidence="4">Putative GH43/DUF377 family glycosyl hydrolase</fullName>
    </submittedName>
</protein>
<dbReference type="AlphaFoldDB" id="A0A562TTX5"/>
<keyword evidence="4" id="KW-0378">Hydrolase</keyword>
<dbReference type="GO" id="GO:0016787">
    <property type="term" value="F:hydrolase activity"/>
    <property type="evidence" value="ECO:0007669"/>
    <property type="project" value="UniProtKB-KW"/>
</dbReference>
<comment type="similarity">
    <text evidence="3">Belongs to the glycosyl hydrolase 130 family.</text>
</comment>
<keyword evidence="1" id="KW-0328">Glycosyltransferase</keyword>
<dbReference type="InterPro" id="IPR023296">
    <property type="entry name" value="Glyco_hydro_beta-prop_sf"/>
</dbReference>
<dbReference type="RefSeq" id="WP_170227804.1">
    <property type="nucleotide sequence ID" value="NZ_VLLI01000013.1"/>
</dbReference>
<evidence type="ECO:0000256" key="3">
    <source>
        <dbReference type="ARBA" id="ARBA00024356"/>
    </source>
</evidence>
<name>A0A562TTX5_9SPHI</name>
<keyword evidence="2" id="KW-0808">Transferase</keyword>
<reference evidence="4 5" key="1">
    <citation type="submission" date="2019-07" db="EMBL/GenBank/DDBJ databases">
        <title>Genomic Encyclopedia of Archaeal and Bacterial Type Strains, Phase II (KMG-II): from individual species to whole genera.</title>
        <authorList>
            <person name="Goeker M."/>
        </authorList>
    </citation>
    <scope>NUCLEOTIDE SEQUENCE [LARGE SCALE GENOMIC DNA]</scope>
    <source>
        <strain evidence="4 5">ATCC BAA-1854</strain>
    </source>
</reference>
<organism evidence="4 5">
    <name type="scientific">Mucilaginibacter frigoritolerans</name>
    <dbReference type="NCBI Taxonomy" id="652788"/>
    <lineage>
        <taxon>Bacteria</taxon>
        <taxon>Pseudomonadati</taxon>
        <taxon>Bacteroidota</taxon>
        <taxon>Sphingobacteriia</taxon>
        <taxon>Sphingobacteriales</taxon>
        <taxon>Sphingobacteriaceae</taxon>
        <taxon>Mucilaginibacter</taxon>
    </lineage>
</organism>
<sequence length="397" mass="44772">MRLIISLYTLLMIVLPGNLNIKSANHYKTHSASVNQAFRNTSWALIPFLKIDSINPILTPGTGSFIDPILNKGFLWEEKDVFNPAIVNRNGKVYMLYRAQDKTGVPAGTSRIGLAVSNDAVHFKRMAQPVLYPSNDPYKKLEWEGGCEDPRVVKDNIGTYYMTYTAFDGNKARLLIATSTDLVHWKKHGLVFAKAYNGKYADKWSKSGSIVSTYKNGEPIATKINGKYWMFWGDEQIWLATSTDLINWIPLEMKSGEKPPVTLRNQSLTMPLLKIALPTRTGKFDSDLVESGPPAMITDKGILLIYNSRNVPSLGDKSLAEGTYTVSQVLFDKNNPTKILHRLDKWFLKPERPYELSGQVNQVCFAEGLTQFKNKWYLYYGTADSKIAVAECSNNFR</sequence>
<dbReference type="Pfam" id="PF04041">
    <property type="entry name" value="Glyco_hydro_130"/>
    <property type="match status" value="1"/>
</dbReference>
<gene>
    <name evidence="4" type="ORF">JN11_03974</name>
</gene>
<dbReference type="Proteomes" id="UP000317010">
    <property type="component" value="Unassembled WGS sequence"/>
</dbReference>
<dbReference type="InterPro" id="IPR007184">
    <property type="entry name" value="Mannoside_phosphorylase"/>
</dbReference>
<dbReference type="CDD" id="cd18610">
    <property type="entry name" value="GH130_BT3780-like"/>
    <property type="match status" value="1"/>
</dbReference>